<evidence type="ECO:0000313" key="4">
    <source>
        <dbReference type="EMBL" id="VFJ55327.1"/>
    </source>
</evidence>
<dbReference type="GO" id="GO:0044281">
    <property type="term" value="P:small molecule metabolic process"/>
    <property type="evidence" value="ECO:0007669"/>
    <property type="project" value="UniProtKB-ARBA"/>
</dbReference>
<comment type="cofactor">
    <cofactor evidence="1">
        <name>Mg(2+)</name>
        <dbReference type="ChEBI" id="CHEBI:18420"/>
    </cofactor>
</comment>
<dbReference type="AlphaFoldDB" id="A0A450SNE8"/>
<accession>A0A450SNE8</accession>
<dbReference type="InterPro" id="IPR023214">
    <property type="entry name" value="HAD_sf"/>
</dbReference>
<gene>
    <name evidence="5" type="ORF">BECKDK2373B_GA0170837_10529</name>
    <name evidence="4" type="ORF">BECKDK2373C_GA0170839_104816</name>
</gene>
<dbReference type="EMBL" id="CAADEY010000048">
    <property type="protein sequence ID" value="VFJ55327.1"/>
    <property type="molecule type" value="Genomic_DNA"/>
</dbReference>
<protein>
    <submittedName>
        <fullName evidence="5">Haloacid dehalogenase superfamily, subfamily IA, variant 3 with third motif having DD or ED/haloacid dehalogenase superfamily, subfamily IA, variant 1 with third motif having Dx(3-4)D or Dx(3-4)E</fullName>
    </submittedName>
</protein>
<reference evidence="5" key="1">
    <citation type="submission" date="2019-02" db="EMBL/GenBank/DDBJ databases">
        <authorList>
            <person name="Gruber-Vodicka R. H."/>
            <person name="Seah K. B. B."/>
        </authorList>
    </citation>
    <scope>NUCLEOTIDE SEQUENCE</scope>
    <source>
        <strain evidence="4">BECK_DK161</strain>
        <strain evidence="5">BECK_DK47</strain>
    </source>
</reference>
<dbReference type="SUPFAM" id="SSF56784">
    <property type="entry name" value="HAD-like"/>
    <property type="match status" value="1"/>
</dbReference>
<evidence type="ECO:0000313" key="5">
    <source>
        <dbReference type="EMBL" id="VFJ55408.1"/>
    </source>
</evidence>
<dbReference type="InterPro" id="IPR036412">
    <property type="entry name" value="HAD-like_sf"/>
</dbReference>
<dbReference type="SFLD" id="SFLDG01129">
    <property type="entry name" value="C1.5:_HAD__Beta-PGM__Phosphata"/>
    <property type="match status" value="1"/>
</dbReference>
<dbReference type="NCBIfam" id="TIGR01549">
    <property type="entry name" value="HAD-SF-IA-v1"/>
    <property type="match status" value="1"/>
</dbReference>
<proteinExistence type="predicted"/>
<evidence type="ECO:0000256" key="3">
    <source>
        <dbReference type="ARBA" id="ARBA00022842"/>
    </source>
</evidence>
<dbReference type="InterPro" id="IPR041492">
    <property type="entry name" value="HAD_2"/>
</dbReference>
<dbReference type="Pfam" id="PF13419">
    <property type="entry name" value="HAD_2"/>
    <property type="match status" value="1"/>
</dbReference>
<keyword evidence="3" id="KW-0460">Magnesium</keyword>
<evidence type="ECO:0000256" key="2">
    <source>
        <dbReference type="ARBA" id="ARBA00022801"/>
    </source>
</evidence>
<dbReference type="InterPro" id="IPR006439">
    <property type="entry name" value="HAD-SF_hydro_IA"/>
</dbReference>
<dbReference type="GO" id="GO:0016787">
    <property type="term" value="F:hydrolase activity"/>
    <property type="evidence" value="ECO:0007669"/>
    <property type="project" value="UniProtKB-KW"/>
</dbReference>
<evidence type="ECO:0000256" key="1">
    <source>
        <dbReference type="ARBA" id="ARBA00001946"/>
    </source>
</evidence>
<organism evidence="5">
    <name type="scientific">Candidatus Kentrum sp. DK</name>
    <dbReference type="NCBI Taxonomy" id="2126562"/>
    <lineage>
        <taxon>Bacteria</taxon>
        <taxon>Pseudomonadati</taxon>
        <taxon>Pseudomonadota</taxon>
        <taxon>Gammaproteobacteria</taxon>
        <taxon>Candidatus Kentrum</taxon>
    </lineage>
</organism>
<dbReference type="InterPro" id="IPR051400">
    <property type="entry name" value="HAD-like_hydrolase"/>
</dbReference>
<dbReference type="SFLD" id="SFLDS00003">
    <property type="entry name" value="Haloacid_Dehalogenase"/>
    <property type="match status" value="1"/>
</dbReference>
<name>A0A450SNE8_9GAMM</name>
<dbReference type="Gene3D" id="3.40.50.1000">
    <property type="entry name" value="HAD superfamily/HAD-like"/>
    <property type="match status" value="1"/>
</dbReference>
<keyword evidence="2" id="KW-0378">Hydrolase</keyword>
<dbReference type="EMBL" id="CAADEX010000052">
    <property type="protein sequence ID" value="VFJ55408.1"/>
    <property type="molecule type" value="Genomic_DNA"/>
</dbReference>
<sequence length="227" mass="25886">MFIFFDIGSTLIDGPPWGPARRLVDRLGLAPESRTLLNGLILRTPLEDPQTLADYLISQYNADSGAAIREADTLWQAQIQEAREIPGAREVLRRLREAEIPYGFISNIWRPFYQGFERLFREEIEGRPCFLSFERGLAKPDTALYWTALDALQLSPEKTIMVGDTYKNDMAPAMAMGMKALWVLRRPEKERPDLIGILNGQRPPPDHTLASIEHLKPELFHSLLISR</sequence>
<dbReference type="PANTHER" id="PTHR46470">
    <property type="entry name" value="N-ACYLNEURAMINATE-9-PHOSPHATASE"/>
    <property type="match status" value="1"/>
</dbReference>